<dbReference type="AlphaFoldDB" id="A0A9D9H382"/>
<keyword evidence="3" id="KW-0963">Cytoplasm</keyword>
<dbReference type="EMBL" id="JADIMX010000106">
    <property type="protein sequence ID" value="MBO8434796.1"/>
    <property type="molecule type" value="Genomic_DNA"/>
</dbReference>
<dbReference type="GO" id="GO:0005737">
    <property type="term" value="C:cytoplasm"/>
    <property type="evidence" value="ECO:0007669"/>
    <property type="project" value="UniProtKB-SubCell"/>
</dbReference>
<evidence type="ECO:0000256" key="6">
    <source>
        <dbReference type="ARBA" id="ARBA00022833"/>
    </source>
</evidence>
<dbReference type="InterPro" id="IPR036390">
    <property type="entry name" value="WH_DNA-bd_sf"/>
</dbReference>
<feature type="binding site" evidence="10">
    <location>
        <position position="91"/>
    </location>
    <ligand>
        <name>Zn(2+)</name>
        <dbReference type="ChEBI" id="CHEBI:29105"/>
    </ligand>
</feature>
<evidence type="ECO:0000256" key="8">
    <source>
        <dbReference type="ARBA" id="ARBA00023125"/>
    </source>
</evidence>
<accession>A0A9D9H382</accession>
<keyword evidence="9" id="KW-0804">Transcription</keyword>
<feature type="binding site" evidence="10">
    <location>
        <position position="131"/>
    </location>
    <ligand>
        <name>Zn(2+)</name>
        <dbReference type="ChEBI" id="CHEBI:29105"/>
    </ligand>
</feature>
<dbReference type="Gene3D" id="3.30.1490.190">
    <property type="match status" value="1"/>
</dbReference>
<keyword evidence="8" id="KW-0238">DNA-binding</keyword>
<dbReference type="GO" id="GO:0000976">
    <property type="term" value="F:transcription cis-regulatory region binding"/>
    <property type="evidence" value="ECO:0007669"/>
    <property type="project" value="TreeGrafter"/>
</dbReference>
<dbReference type="InterPro" id="IPR043135">
    <property type="entry name" value="Fur_C"/>
</dbReference>
<sequence>MQEISKLLREKGLKVTPQRLAIYSMLTSTNEHPTAEMLYKKLVIENPSISLATVYKTLDSFKLSGIVKELSLGENSARYDAITKKHSHVVCNCCGRVKDIVHEKLNNLSEKISDEIDYTILSEELVFYGICPECKNKKLN</sequence>
<dbReference type="Proteomes" id="UP000823611">
    <property type="component" value="Unassembled WGS sequence"/>
</dbReference>
<dbReference type="CDD" id="cd07153">
    <property type="entry name" value="Fur_like"/>
    <property type="match status" value="1"/>
</dbReference>
<protein>
    <submittedName>
        <fullName evidence="11">Transcriptional repressor</fullName>
    </submittedName>
</protein>
<evidence type="ECO:0000256" key="4">
    <source>
        <dbReference type="ARBA" id="ARBA00022491"/>
    </source>
</evidence>
<proteinExistence type="inferred from homology"/>
<dbReference type="InterPro" id="IPR002481">
    <property type="entry name" value="FUR"/>
</dbReference>
<name>A0A9D9H382_9FIRM</name>
<comment type="caution">
    <text evidence="11">The sequence shown here is derived from an EMBL/GenBank/DDBJ whole genome shotgun (WGS) entry which is preliminary data.</text>
</comment>
<dbReference type="Pfam" id="PF01475">
    <property type="entry name" value="FUR"/>
    <property type="match status" value="1"/>
</dbReference>
<keyword evidence="7" id="KW-0805">Transcription regulation</keyword>
<feature type="binding site" evidence="10">
    <location>
        <position position="94"/>
    </location>
    <ligand>
        <name>Zn(2+)</name>
        <dbReference type="ChEBI" id="CHEBI:29105"/>
    </ligand>
</feature>
<dbReference type="PANTHER" id="PTHR33202">
    <property type="entry name" value="ZINC UPTAKE REGULATION PROTEIN"/>
    <property type="match status" value="1"/>
</dbReference>
<organism evidence="11 12">
    <name type="scientific">Candidatus Fimicola merdigallinarum</name>
    <dbReference type="NCBI Taxonomy" id="2840819"/>
    <lineage>
        <taxon>Bacteria</taxon>
        <taxon>Bacillati</taxon>
        <taxon>Bacillota</taxon>
        <taxon>Clostridia</taxon>
        <taxon>Lachnospirales</taxon>
        <taxon>Lachnospiraceae</taxon>
        <taxon>Lachnospiraceae incertae sedis</taxon>
        <taxon>Candidatus Fimicola</taxon>
    </lineage>
</organism>
<dbReference type="PANTHER" id="PTHR33202:SF8">
    <property type="entry name" value="PEROXIDE-RESPONSIVE REPRESSOR PERR"/>
    <property type="match status" value="1"/>
</dbReference>
<evidence type="ECO:0000256" key="3">
    <source>
        <dbReference type="ARBA" id="ARBA00022490"/>
    </source>
</evidence>
<dbReference type="Gene3D" id="1.10.10.10">
    <property type="entry name" value="Winged helix-like DNA-binding domain superfamily/Winged helix DNA-binding domain"/>
    <property type="match status" value="1"/>
</dbReference>
<evidence type="ECO:0000313" key="11">
    <source>
        <dbReference type="EMBL" id="MBO8434796.1"/>
    </source>
</evidence>
<dbReference type="GO" id="GO:1900376">
    <property type="term" value="P:regulation of secondary metabolite biosynthetic process"/>
    <property type="evidence" value="ECO:0007669"/>
    <property type="project" value="TreeGrafter"/>
</dbReference>
<dbReference type="GO" id="GO:0008270">
    <property type="term" value="F:zinc ion binding"/>
    <property type="evidence" value="ECO:0007669"/>
    <property type="project" value="TreeGrafter"/>
</dbReference>
<comment type="similarity">
    <text evidence="2">Belongs to the Fur family.</text>
</comment>
<gene>
    <name evidence="11" type="ORF">IAC55_05710</name>
</gene>
<evidence type="ECO:0000313" key="12">
    <source>
        <dbReference type="Proteomes" id="UP000823611"/>
    </source>
</evidence>
<comment type="cofactor">
    <cofactor evidence="10">
        <name>Zn(2+)</name>
        <dbReference type="ChEBI" id="CHEBI:29105"/>
    </cofactor>
    <text evidence="10">Binds 1 zinc ion per subunit.</text>
</comment>
<evidence type="ECO:0000256" key="1">
    <source>
        <dbReference type="ARBA" id="ARBA00004496"/>
    </source>
</evidence>
<evidence type="ECO:0000256" key="9">
    <source>
        <dbReference type="ARBA" id="ARBA00023163"/>
    </source>
</evidence>
<dbReference type="GO" id="GO:0003700">
    <property type="term" value="F:DNA-binding transcription factor activity"/>
    <property type="evidence" value="ECO:0007669"/>
    <property type="project" value="InterPro"/>
</dbReference>
<dbReference type="FunFam" id="1.10.10.10:FF:000007">
    <property type="entry name" value="Ferric uptake regulation protein"/>
    <property type="match status" value="1"/>
</dbReference>
<evidence type="ECO:0000256" key="2">
    <source>
        <dbReference type="ARBA" id="ARBA00007957"/>
    </source>
</evidence>
<reference evidence="11" key="2">
    <citation type="journal article" date="2021" name="PeerJ">
        <title>Extensive microbial diversity within the chicken gut microbiome revealed by metagenomics and culture.</title>
        <authorList>
            <person name="Gilroy R."/>
            <person name="Ravi A."/>
            <person name="Getino M."/>
            <person name="Pursley I."/>
            <person name="Horton D.L."/>
            <person name="Alikhan N.F."/>
            <person name="Baker D."/>
            <person name="Gharbi K."/>
            <person name="Hall N."/>
            <person name="Watson M."/>
            <person name="Adriaenssens E.M."/>
            <person name="Foster-Nyarko E."/>
            <person name="Jarju S."/>
            <person name="Secka A."/>
            <person name="Antonio M."/>
            <person name="Oren A."/>
            <person name="Chaudhuri R.R."/>
            <person name="La Ragione R."/>
            <person name="Hildebrand F."/>
            <person name="Pallen M.J."/>
        </authorList>
    </citation>
    <scope>NUCLEOTIDE SEQUENCE</scope>
    <source>
        <strain evidence="11">F6-4510</strain>
    </source>
</reference>
<keyword evidence="5 10" id="KW-0479">Metal-binding</keyword>
<dbReference type="SUPFAM" id="SSF46785">
    <property type="entry name" value="Winged helix' DNA-binding domain"/>
    <property type="match status" value="1"/>
</dbReference>
<keyword evidence="6 10" id="KW-0862">Zinc</keyword>
<dbReference type="InterPro" id="IPR036388">
    <property type="entry name" value="WH-like_DNA-bd_sf"/>
</dbReference>
<evidence type="ECO:0000256" key="7">
    <source>
        <dbReference type="ARBA" id="ARBA00023015"/>
    </source>
</evidence>
<evidence type="ECO:0000256" key="5">
    <source>
        <dbReference type="ARBA" id="ARBA00022723"/>
    </source>
</evidence>
<comment type="subcellular location">
    <subcellularLocation>
        <location evidence="1">Cytoplasm</location>
    </subcellularLocation>
</comment>
<keyword evidence="4" id="KW-0678">Repressor</keyword>
<feature type="binding site" evidence="10">
    <location>
        <position position="134"/>
    </location>
    <ligand>
        <name>Zn(2+)</name>
        <dbReference type="ChEBI" id="CHEBI:29105"/>
    </ligand>
</feature>
<evidence type="ECO:0000256" key="10">
    <source>
        <dbReference type="PIRSR" id="PIRSR602481-1"/>
    </source>
</evidence>
<reference evidence="11" key="1">
    <citation type="submission" date="2020-10" db="EMBL/GenBank/DDBJ databases">
        <authorList>
            <person name="Gilroy R."/>
        </authorList>
    </citation>
    <scope>NUCLEOTIDE SEQUENCE</scope>
    <source>
        <strain evidence="11">F6-4510</strain>
    </source>
</reference>
<dbReference type="GO" id="GO:0045892">
    <property type="term" value="P:negative regulation of DNA-templated transcription"/>
    <property type="evidence" value="ECO:0007669"/>
    <property type="project" value="TreeGrafter"/>
</dbReference>